<dbReference type="EC" id="2.5.1.114" evidence="2"/>
<dbReference type="GO" id="GO:0031591">
    <property type="term" value="P:wybutosine biosynthetic process"/>
    <property type="evidence" value="ECO:0007669"/>
    <property type="project" value="TreeGrafter"/>
</dbReference>
<dbReference type="InterPro" id="IPR030382">
    <property type="entry name" value="MeTrfase_TRM5/TYW2"/>
</dbReference>
<evidence type="ECO:0000256" key="1">
    <source>
        <dbReference type="ARBA" id="ARBA00004797"/>
    </source>
</evidence>
<feature type="domain" description="SAM-dependent methyltransferase TRM5/TYW2-type" evidence="8">
    <location>
        <begin position="187"/>
        <end position="589"/>
    </location>
</feature>
<accession>A0A6G1HCV3</accession>
<feature type="compositionally biased region" description="Acidic residues" evidence="7">
    <location>
        <begin position="606"/>
        <end position="626"/>
    </location>
</feature>
<evidence type="ECO:0000256" key="7">
    <source>
        <dbReference type="SAM" id="MobiDB-lite"/>
    </source>
</evidence>
<feature type="compositionally biased region" description="Basic and acidic residues" evidence="7">
    <location>
        <begin position="741"/>
        <end position="770"/>
    </location>
</feature>
<dbReference type="GO" id="GO:0005737">
    <property type="term" value="C:cytoplasm"/>
    <property type="evidence" value="ECO:0007669"/>
    <property type="project" value="TreeGrafter"/>
</dbReference>
<evidence type="ECO:0000256" key="6">
    <source>
        <dbReference type="ARBA" id="ARBA00049400"/>
    </source>
</evidence>
<dbReference type="InterPro" id="IPR029063">
    <property type="entry name" value="SAM-dependent_MTases_sf"/>
</dbReference>
<name>A0A6G1HCV3_9PEZI</name>
<feature type="compositionally biased region" description="Basic and acidic residues" evidence="7">
    <location>
        <begin position="787"/>
        <end position="804"/>
    </location>
</feature>
<dbReference type="SUPFAM" id="SSF53335">
    <property type="entry name" value="S-adenosyl-L-methionine-dependent methyltransferases"/>
    <property type="match status" value="1"/>
</dbReference>
<evidence type="ECO:0000313" key="10">
    <source>
        <dbReference type="Proteomes" id="UP000800041"/>
    </source>
</evidence>
<reference evidence="9" key="1">
    <citation type="journal article" date="2020" name="Stud. Mycol.">
        <title>101 Dothideomycetes genomes: a test case for predicting lifestyles and emergence of pathogens.</title>
        <authorList>
            <person name="Haridas S."/>
            <person name="Albert R."/>
            <person name="Binder M."/>
            <person name="Bloem J."/>
            <person name="Labutti K."/>
            <person name="Salamov A."/>
            <person name="Andreopoulos B."/>
            <person name="Baker S."/>
            <person name="Barry K."/>
            <person name="Bills G."/>
            <person name="Bluhm B."/>
            <person name="Cannon C."/>
            <person name="Castanera R."/>
            <person name="Culley D."/>
            <person name="Daum C."/>
            <person name="Ezra D."/>
            <person name="Gonzalez J."/>
            <person name="Henrissat B."/>
            <person name="Kuo A."/>
            <person name="Liang C."/>
            <person name="Lipzen A."/>
            <person name="Lutzoni F."/>
            <person name="Magnuson J."/>
            <person name="Mondo S."/>
            <person name="Nolan M."/>
            <person name="Ohm R."/>
            <person name="Pangilinan J."/>
            <person name="Park H.-J."/>
            <person name="Ramirez L."/>
            <person name="Alfaro M."/>
            <person name="Sun H."/>
            <person name="Tritt A."/>
            <person name="Yoshinaga Y."/>
            <person name="Zwiers L.-H."/>
            <person name="Turgeon B."/>
            <person name="Goodwin S."/>
            <person name="Spatafora J."/>
            <person name="Crous P."/>
            <person name="Grigoriev I."/>
        </authorList>
    </citation>
    <scope>NUCLEOTIDE SEQUENCE</scope>
    <source>
        <strain evidence="9">CBS 113979</strain>
    </source>
</reference>
<dbReference type="InterPro" id="IPR056743">
    <property type="entry name" value="TRM5-TYW2-like_MTfase"/>
</dbReference>
<feature type="region of interest" description="Disordered" evidence="7">
    <location>
        <begin position="662"/>
        <end position="804"/>
    </location>
</feature>
<dbReference type="PANTHER" id="PTHR23245">
    <property type="entry name" value="TRNA METHYLTRANSFERASE"/>
    <property type="match status" value="1"/>
</dbReference>
<dbReference type="GO" id="GO:0102522">
    <property type="term" value="F:tRNA 4-demethylwyosine alpha-amino-alpha-carboxypropyltransferase activity"/>
    <property type="evidence" value="ECO:0007669"/>
    <property type="project" value="UniProtKB-EC"/>
</dbReference>
<evidence type="ECO:0000313" key="9">
    <source>
        <dbReference type="EMBL" id="KAF1990849.1"/>
    </source>
</evidence>
<keyword evidence="5" id="KW-0819">tRNA processing</keyword>
<evidence type="ECO:0000256" key="5">
    <source>
        <dbReference type="ARBA" id="ARBA00022694"/>
    </source>
</evidence>
<dbReference type="AlphaFoldDB" id="A0A6G1HCV3"/>
<dbReference type="GO" id="GO:0008175">
    <property type="term" value="F:tRNA methyltransferase activity"/>
    <property type="evidence" value="ECO:0007669"/>
    <property type="project" value="TreeGrafter"/>
</dbReference>
<comment type="catalytic activity">
    <reaction evidence="6">
        <text>4-demethylwyosine(37) in tRNA(Phe) + S-adenosyl-L-methionine = 4-demethyl-7-[(3S)-3-amino-3-carboxypropyl]wyosine(37) in tRNA(Phe) + S-methyl-5'-thioadenosine + H(+)</text>
        <dbReference type="Rhea" id="RHEA:36355"/>
        <dbReference type="Rhea" id="RHEA-COMP:10164"/>
        <dbReference type="Rhea" id="RHEA-COMP:10378"/>
        <dbReference type="ChEBI" id="CHEBI:15378"/>
        <dbReference type="ChEBI" id="CHEBI:17509"/>
        <dbReference type="ChEBI" id="CHEBI:59789"/>
        <dbReference type="ChEBI" id="CHEBI:64315"/>
        <dbReference type="ChEBI" id="CHEBI:73550"/>
        <dbReference type="EC" id="2.5.1.114"/>
    </reaction>
</comment>
<sequence length="804" mass="91044">MSNPDAGDDVPHYLYLMVPFKNLHRVKQELLKLGYIQRGDRVFASDSWPGNMMRRSDNWVVPTDVLVPIDYKVAVWTYDVHIKHMDFLKSCGLSHLIPECQFIFAWPESPQVKRDLRKERAPPKFSDCLPRWINTVPKHRFNGLADATLTQCVAEFPKRYVKNGSILFLPELSNACIEVFLKCDSKWVLKFWAKLAEITKSTSIACLGKVPIDFLDGVLAEKHRKGLTRFDRYRIPTVEPIYGDWGARFPESIDFGQPSQTDLAETLWCYVNQFGISQVYAPRFTMFSRGNVNEKNRIYQLVKSPKAEKRPEEICAVDLYAGIGYFSFMYAKAGVARVLGFDISGWSAEGFRRGCVENKWPHQIVALEQDNPNAIPNVLRDGHMVFKSTFHEDGPSPAHRALLAERPFHQYYNPKPETRLFMFHGDNKYAADVVGWLRQVQVPLLPLEDGEASSKGPKTKSYLPPVMHVNCGMLPTSRDSWGTAVHCLDVGTGGIIHIHENIKDDEKVLETATNDILEEILKIARLRIANARTDREVQKGVVQRDEHGDVVFELAGPDDAKVTLVGRVVKVKNVGPGVAHFVHDVSVKWPSWAEEWMQPRKKGVVDEPDDVDYSDASESADDEDYEDYYDNYDGMEDERYSVHWGQAGGIYRYVVRWGQVGGTQPAEGHGEPKEHEEHEGDQNEELGKTQPAEVPSRDKWWSPPPESIQLDSLDEMGPLFPSLSASPDRSEDGNVPDSSEDEKLPDSPEDVRLPDSPEKEKISDPPEHIELPNSPNDNPPENGKLSDTSEDKKLPDLPEDSKLT</sequence>
<feature type="compositionally biased region" description="Basic and acidic residues" evidence="7">
    <location>
        <begin position="668"/>
        <end position="687"/>
    </location>
</feature>
<evidence type="ECO:0000256" key="3">
    <source>
        <dbReference type="ARBA" id="ARBA00022679"/>
    </source>
</evidence>
<gene>
    <name evidence="9" type="ORF">K402DRAFT_401001</name>
</gene>
<evidence type="ECO:0000259" key="8">
    <source>
        <dbReference type="PROSITE" id="PS51684"/>
    </source>
</evidence>
<dbReference type="PANTHER" id="PTHR23245:SF25">
    <property type="entry name" value="TRNA WYBUTOSINE-SYNTHESIZING PROTEIN 2 HOMOLOG"/>
    <property type="match status" value="1"/>
</dbReference>
<feature type="region of interest" description="Disordered" evidence="7">
    <location>
        <begin position="600"/>
        <end position="626"/>
    </location>
</feature>
<dbReference type="OrthoDB" id="2387925at2759"/>
<dbReference type="Proteomes" id="UP000800041">
    <property type="component" value="Unassembled WGS sequence"/>
</dbReference>
<evidence type="ECO:0000256" key="4">
    <source>
        <dbReference type="ARBA" id="ARBA00022691"/>
    </source>
</evidence>
<protein>
    <recommendedName>
        <fullName evidence="2">tRNA(Phe) (4-demethylwyosine(37)-C(7)) aminocarboxypropyltransferase</fullName>
        <ecNumber evidence="2">2.5.1.114</ecNumber>
    </recommendedName>
</protein>
<proteinExistence type="predicted"/>
<dbReference type="GO" id="GO:0030488">
    <property type="term" value="P:tRNA methylation"/>
    <property type="evidence" value="ECO:0007669"/>
    <property type="project" value="TreeGrafter"/>
</dbReference>
<keyword evidence="3" id="KW-0808">Transferase</keyword>
<dbReference type="EMBL" id="ML977141">
    <property type="protein sequence ID" value="KAF1990849.1"/>
    <property type="molecule type" value="Genomic_DNA"/>
</dbReference>
<dbReference type="Pfam" id="PF02475">
    <property type="entry name" value="TRM5-TYW2_MTfase"/>
    <property type="match status" value="1"/>
</dbReference>
<evidence type="ECO:0000256" key="2">
    <source>
        <dbReference type="ARBA" id="ARBA00012265"/>
    </source>
</evidence>
<organism evidence="9 10">
    <name type="scientific">Aulographum hederae CBS 113979</name>
    <dbReference type="NCBI Taxonomy" id="1176131"/>
    <lineage>
        <taxon>Eukaryota</taxon>
        <taxon>Fungi</taxon>
        <taxon>Dikarya</taxon>
        <taxon>Ascomycota</taxon>
        <taxon>Pezizomycotina</taxon>
        <taxon>Dothideomycetes</taxon>
        <taxon>Pleosporomycetidae</taxon>
        <taxon>Aulographales</taxon>
        <taxon>Aulographaceae</taxon>
    </lineage>
</organism>
<keyword evidence="4" id="KW-0949">S-adenosyl-L-methionine</keyword>
<comment type="pathway">
    <text evidence="1">tRNA modification; wybutosine-tRNA(Phe) biosynthesis.</text>
</comment>
<keyword evidence="10" id="KW-1185">Reference proteome</keyword>
<dbReference type="Gene3D" id="3.40.50.150">
    <property type="entry name" value="Vaccinia Virus protein VP39"/>
    <property type="match status" value="1"/>
</dbReference>
<dbReference type="PROSITE" id="PS51684">
    <property type="entry name" value="SAM_MT_TRM5_TYW2"/>
    <property type="match status" value="1"/>
</dbReference>